<dbReference type="RefSeq" id="WP_051908024.1">
    <property type="nucleotide sequence ID" value="NZ_BCZD01000021.1"/>
</dbReference>
<keyword evidence="4 7" id="KW-1133">Transmembrane helix</keyword>
<evidence type="ECO:0000256" key="3">
    <source>
        <dbReference type="ARBA" id="ARBA00022692"/>
    </source>
</evidence>
<feature type="region of interest" description="Disordered" evidence="6">
    <location>
        <begin position="308"/>
        <end position="339"/>
    </location>
</feature>
<gene>
    <name evidence="8" type="ORF">BV98_000823</name>
</gene>
<comment type="subcellular location">
    <subcellularLocation>
        <location evidence="1">Cell membrane</location>
        <topology evidence="1">Multi-pass membrane protein</topology>
    </subcellularLocation>
</comment>
<feature type="transmembrane region" description="Helical" evidence="7">
    <location>
        <begin position="161"/>
        <end position="184"/>
    </location>
</feature>
<dbReference type="PANTHER" id="PTHR30213">
    <property type="entry name" value="INNER MEMBRANE PROTEIN YHJD"/>
    <property type="match status" value="1"/>
</dbReference>
<reference evidence="8" key="1">
    <citation type="submission" date="2014-08" db="EMBL/GenBank/DDBJ databases">
        <title>Draft genome sequences of Sphingobium herbicidovorans.</title>
        <authorList>
            <person name="Gan H.M."/>
            <person name="Gan H.Y."/>
            <person name="Savka M.A."/>
        </authorList>
    </citation>
    <scope>NUCLEOTIDE SEQUENCE [LARGE SCALE GENOMIC DNA]</scope>
    <source>
        <strain evidence="8">NBRC 16415</strain>
    </source>
</reference>
<evidence type="ECO:0000256" key="6">
    <source>
        <dbReference type="SAM" id="MobiDB-lite"/>
    </source>
</evidence>
<name>A0A086PD64_SPHHM</name>
<evidence type="ECO:0000256" key="1">
    <source>
        <dbReference type="ARBA" id="ARBA00004651"/>
    </source>
</evidence>
<dbReference type="InterPro" id="IPR017039">
    <property type="entry name" value="Virul_fac_BrkB"/>
</dbReference>
<feature type="transmembrane region" description="Helical" evidence="7">
    <location>
        <begin position="59"/>
        <end position="81"/>
    </location>
</feature>
<proteinExistence type="predicted"/>
<dbReference type="GO" id="GO:0005886">
    <property type="term" value="C:plasma membrane"/>
    <property type="evidence" value="ECO:0007669"/>
    <property type="project" value="UniProtKB-SubCell"/>
</dbReference>
<feature type="transmembrane region" description="Helical" evidence="7">
    <location>
        <begin position="248"/>
        <end position="267"/>
    </location>
</feature>
<dbReference type="NCBIfam" id="TIGR00765">
    <property type="entry name" value="yihY_not_rbn"/>
    <property type="match status" value="1"/>
</dbReference>
<evidence type="ECO:0000313" key="8">
    <source>
        <dbReference type="EMBL" id="KFG91332.1"/>
    </source>
</evidence>
<feature type="transmembrane region" description="Helical" evidence="7">
    <location>
        <begin position="273"/>
        <end position="295"/>
    </location>
</feature>
<evidence type="ECO:0000256" key="5">
    <source>
        <dbReference type="ARBA" id="ARBA00023136"/>
    </source>
</evidence>
<protein>
    <submittedName>
        <fullName evidence="8">Ribonuclease BN</fullName>
    </submittedName>
</protein>
<dbReference type="EMBL" id="JFZA02000004">
    <property type="protein sequence ID" value="KFG91332.1"/>
    <property type="molecule type" value="Genomic_DNA"/>
</dbReference>
<dbReference type="Pfam" id="PF03631">
    <property type="entry name" value="Virul_fac_BrkB"/>
    <property type="match status" value="1"/>
</dbReference>
<evidence type="ECO:0000256" key="7">
    <source>
        <dbReference type="SAM" id="Phobius"/>
    </source>
</evidence>
<dbReference type="OrthoDB" id="9781030at2"/>
<keyword evidence="5 7" id="KW-0472">Membrane</keyword>
<keyword evidence="9" id="KW-1185">Reference proteome</keyword>
<dbReference type="STRING" id="76947.GCA_002080435_01967"/>
<organism evidence="8 9">
    <name type="scientific">Sphingobium herbicidovorans (strain ATCC 700291 / DSM 11019 / CCUG 56400 / KCTC 2939 / LMG 18315 / NBRC 16415 / MH)</name>
    <name type="common">Sphingomonas herbicidovorans</name>
    <dbReference type="NCBI Taxonomy" id="1219045"/>
    <lineage>
        <taxon>Bacteria</taxon>
        <taxon>Pseudomonadati</taxon>
        <taxon>Pseudomonadota</taxon>
        <taxon>Alphaproteobacteria</taxon>
        <taxon>Sphingomonadales</taxon>
        <taxon>Sphingomonadaceae</taxon>
        <taxon>Sphingobium</taxon>
    </lineage>
</organism>
<feature type="transmembrane region" description="Helical" evidence="7">
    <location>
        <begin position="121"/>
        <end position="140"/>
    </location>
</feature>
<accession>A0A086PD64</accession>
<dbReference type="Proteomes" id="UP000024284">
    <property type="component" value="Unassembled WGS sequence"/>
</dbReference>
<dbReference type="eggNOG" id="COG1295">
    <property type="taxonomic scope" value="Bacteria"/>
</dbReference>
<keyword evidence="3 7" id="KW-0812">Transmembrane</keyword>
<dbReference type="PATRIC" id="fig|1219045.3.peg.838"/>
<evidence type="ECO:0000313" key="9">
    <source>
        <dbReference type="Proteomes" id="UP000024284"/>
    </source>
</evidence>
<feature type="transmembrane region" description="Helical" evidence="7">
    <location>
        <begin position="204"/>
        <end position="227"/>
    </location>
</feature>
<dbReference type="AlphaFoldDB" id="A0A086PD64"/>
<evidence type="ECO:0000256" key="4">
    <source>
        <dbReference type="ARBA" id="ARBA00022989"/>
    </source>
</evidence>
<comment type="caution">
    <text evidence="8">The sequence shown here is derived from an EMBL/GenBank/DDBJ whole genome shotgun (WGS) entry which is preliminary data.</text>
</comment>
<evidence type="ECO:0000256" key="2">
    <source>
        <dbReference type="ARBA" id="ARBA00022475"/>
    </source>
</evidence>
<dbReference type="PIRSF" id="PIRSF035875">
    <property type="entry name" value="RNase_BN"/>
    <property type="match status" value="1"/>
</dbReference>
<dbReference type="PANTHER" id="PTHR30213:SF0">
    <property type="entry name" value="UPF0761 MEMBRANE PROTEIN YIHY"/>
    <property type="match status" value="1"/>
</dbReference>
<keyword evidence="2" id="KW-1003">Cell membrane</keyword>
<sequence length="339" mass="36861">MPSPSPYSPESRRKRVAQDARAHIHRHIARVRPGSHAFEIVKRVAVGTYNDGFIHAGNLAYLSLMTLFPFFIVAAAVASIFGRSEDGLAAVGAFLETVPPGVASVVKQPIIDVLNARTGPLLWLGGLVGLWTVGSLIETIRDILRRAYGTKSTRPFWHYRLNAIGITLISVFAVMFAFSVQVIITGIDQFLRQILPFADQAIQIVTLTRILPMLILCVALYYLYFSLTPSAYKDSRFPKWPGAVATSLWWYGVTMLLPHTLSLLGGYDRTYGSLAGVMITLIFFFLVGLGVVIGAELNAALAEFPEEELEPAATDSKGNGTSDDGLDGGEAGAHHGARK</sequence>